<evidence type="ECO:0000259" key="2">
    <source>
        <dbReference type="PROSITE" id="PS50966"/>
    </source>
</evidence>
<dbReference type="InterPro" id="IPR007527">
    <property type="entry name" value="Znf_SWIM"/>
</dbReference>
<protein>
    <submittedName>
        <fullName evidence="3">SWIM zinc finger family protein</fullName>
    </submittedName>
</protein>
<sequence>MVSVSAFSEGDLLALAGERSFARAQGYLDAVADLEVTATGVTATVYGGDEYEVTLTVHSGKGLSGACDCPYGMEGAFCKHCVAVGLVVLRQRLDLGRARAAATSSGRRLDAWLEALPRDRLLALLREQIAEDRNLRRRLEVRATAEQAGADIDLAALRAQIMRLLDTAPFGRYGYVEYGDAGAYAAQVEEAAAALRSLTTAGNASYAMTLAREAIEHLGKVYGQIDDSDGALGKAADALAEAHREACAAADLDPVQTAEWLATHMLGEWSHVPEFDLGDYWALLGDAGRARFAERVVEASRRDPSGWAPKYLKQQIARAQGDVDALVAALAADLDPVGRTHLAIAQELDRAGRSAEALEWAERGLRDTERQPWIEDRLADYVVDRYQQEGRLADVVAVRRERFRSSPSLDDYRKLRDAARTAGCWDTERAAALDLLSERTSPHDAEPYHGGSLLVDVLIDDGEVDAAWRAAEGRANERQWLALADLVRGERPADALEVYRRAVELRTQRTGDGNYREVARILLLARDCHRQLGADEEFTAYLAALHTAQKRKRNLMKILDQHGL</sequence>
<dbReference type="EMBL" id="BAABHK010000016">
    <property type="protein sequence ID" value="GAA4635905.1"/>
    <property type="molecule type" value="Genomic_DNA"/>
</dbReference>
<dbReference type="Proteomes" id="UP001501442">
    <property type="component" value="Unassembled WGS sequence"/>
</dbReference>
<accession>A0ABP8UQX7</accession>
<keyword evidence="1" id="KW-0479">Metal-binding</keyword>
<gene>
    <name evidence="3" type="ORF">GCM10023196_083430</name>
</gene>
<organism evidence="3 4">
    <name type="scientific">Actinoallomurus vinaceus</name>
    <dbReference type="NCBI Taxonomy" id="1080074"/>
    <lineage>
        <taxon>Bacteria</taxon>
        <taxon>Bacillati</taxon>
        <taxon>Actinomycetota</taxon>
        <taxon>Actinomycetes</taxon>
        <taxon>Streptosporangiales</taxon>
        <taxon>Thermomonosporaceae</taxon>
        <taxon>Actinoallomurus</taxon>
    </lineage>
</organism>
<proteinExistence type="predicted"/>
<keyword evidence="4" id="KW-1185">Reference proteome</keyword>
<dbReference type="RefSeq" id="WP_345438882.1">
    <property type="nucleotide sequence ID" value="NZ_BAABHK010000016.1"/>
</dbReference>
<evidence type="ECO:0000313" key="3">
    <source>
        <dbReference type="EMBL" id="GAA4635905.1"/>
    </source>
</evidence>
<dbReference type="PROSITE" id="PS50966">
    <property type="entry name" value="ZF_SWIM"/>
    <property type="match status" value="1"/>
</dbReference>
<keyword evidence="1" id="KW-0862">Zinc</keyword>
<reference evidence="4" key="1">
    <citation type="journal article" date="2019" name="Int. J. Syst. Evol. Microbiol.">
        <title>The Global Catalogue of Microorganisms (GCM) 10K type strain sequencing project: providing services to taxonomists for standard genome sequencing and annotation.</title>
        <authorList>
            <consortium name="The Broad Institute Genomics Platform"/>
            <consortium name="The Broad Institute Genome Sequencing Center for Infectious Disease"/>
            <person name="Wu L."/>
            <person name="Ma J."/>
        </authorList>
    </citation>
    <scope>NUCLEOTIDE SEQUENCE [LARGE SCALE GENOMIC DNA]</scope>
    <source>
        <strain evidence="4">JCM 17939</strain>
    </source>
</reference>
<evidence type="ECO:0000313" key="4">
    <source>
        <dbReference type="Proteomes" id="UP001501442"/>
    </source>
</evidence>
<evidence type="ECO:0000256" key="1">
    <source>
        <dbReference type="PROSITE-ProRule" id="PRU00325"/>
    </source>
</evidence>
<feature type="domain" description="SWIM-type" evidence="2">
    <location>
        <begin position="51"/>
        <end position="89"/>
    </location>
</feature>
<keyword evidence="1" id="KW-0863">Zinc-finger</keyword>
<name>A0ABP8UQX7_9ACTN</name>
<comment type="caution">
    <text evidence="3">The sequence shown here is derived from an EMBL/GenBank/DDBJ whole genome shotgun (WGS) entry which is preliminary data.</text>
</comment>